<dbReference type="EMBL" id="BTGU01000015">
    <property type="protein sequence ID" value="GMN42777.1"/>
    <property type="molecule type" value="Genomic_DNA"/>
</dbReference>
<proteinExistence type="predicted"/>
<dbReference type="AlphaFoldDB" id="A0AA88D5U9"/>
<feature type="region of interest" description="Disordered" evidence="1">
    <location>
        <begin position="41"/>
        <end position="71"/>
    </location>
</feature>
<sequence length="129" mass="15212">MNDSEFEQSDKEENYMLRRINDPKIIWKGFHDTSFTEIPAGHAESDEYDSDFIDNESSKDEDEPLGRKMKGSRYNEFNEAVDMRDPKCKIGLLFPTRGCLKRAIKEYAIVQHRAVRLVKNDQYRVRAKF</sequence>
<dbReference type="Proteomes" id="UP001187192">
    <property type="component" value="Unassembled WGS sequence"/>
</dbReference>
<evidence type="ECO:0000313" key="2">
    <source>
        <dbReference type="EMBL" id="GMN42777.1"/>
    </source>
</evidence>
<gene>
    <name evidence="2" type="ORF">TIFTF001_011983</name>
</gene>
<protein>
    <recommendedName>
        <fullName evidence="4">Transposase MuDR plant domain-containing protein</fullName>
    </recommendedName>
</protein>
<organism evidence="2 3">
    <name type="scientific">Ficus carica</name>
    <name type="common">Common fig</name>
    <dbReference type="NCBI Taxonomy" id="3494"/>
    <lineage>
        <taxon>Eukaryota</taxon>
        <taxon>Viridiplantae</taxon>
        <taxon>Streptophyta</taxon>
        <taxon>Embryophyta</taxon>
        <taxon>Tracheophyta</taxon>
        <taxon>Spermatophyta</taxon>
        <taxon>Magnoliopsida</taxon>
        <taxon>eudicotyledons</taxon>
        <taxon>Gunneridae</taxon>
        <taxon>Pentapetalae</taxon>
        <taxon>rosids</taxon>
        <taxon>fabids</taxon>
        <taxon>Rosales</taxon>
        <taxon>Moraceae</taxon>
        <taxon>Ficeae</taxon>
        <taxon>Ficus</taxon>
    </lineage>
</organism>
<evidence type="ECO:0000313" key="3">
    <source>
        <dbReference type="Proteomes" id="UP001187192"/>
    </source>
</evidence>
<evidence type="ECO:0008006" key="4">
    <source>
        <dbReference type="Google" id="ProtNLM"/>
    </source>
</evidence>
<name>A0AA88D5U9_FICCA</name>
<accession>A0AA88D5U9</accession>
<keyword evidence="3" id="KW-1185">Reference proteome</keyword>
<evidence type="ECO:0000256" key="1">
    <source>
        <dbReference type="SAM" id="MobiDB-lite"/>
    </source>
</evidence>
<reference evidence="2" key="1">
    <citation type="submission" date="2023-07" db="EMBL/GenBank/DDBJ databases">
        <title>draft genome sequence of fig (Ficus carica).</title>
        <authorList>
            <person name="Takahashi T."/>
            <person name="Nishimura K."/>
        </authorList>
    </citation>
    <scope>NUCLEOTIDE SEQUENCE</scope>
</reference>
<comment type="caution">
    <text evidence="2">The sequence shown here is derived from an EMBL/GenBank/DDBJ whole genome shotgun (WGS) entry which is preliminary data.</text>
</comment>
<feature type="compositionally biased region" description="Acidic residues" evidence="1">
    <location>
        <begin position="46"/>
        <end position="63"/>
    </location>
</feature>